<dbReference type="AlphaFoldDB" id="A0A804L8L5"/>
<evidence type="ECO:0000313" key="1">
    <source>
        <dbReference type="EnsemblPlants" id="Ma11_p16660.1"/>
    </source>
</evidence>
<reference evidence="1" key="1">
    <citation type="submission" date="2021-05" db="UniProtKB">
        <authorList>
            <consortium name="EnsemblPlants"/>
        </authorList>
    </citation>
    <scope>IDENTIFICATION</scope>
    <source>
        <strain evidence="1">subsp. malaccensis</strain>
    </source>
</reference>
<accession>A0A804L8L5</accession>
<name>A0A804L8L5_MUSAM</name>
<proteinExistence type="predicted"/>
<dbReference type="EnsemblPlants" id="Ma11_t16660.1">
    <property type="protein sequence ID" value="Ma11_p16660.1"/>
    <property type="gene ID" value="Ma11_g16660"/>
</dbReference>
<dbReference type="InParanoid" id="A0A804L8L5"/>
<dbReference type="Gramene" id="Ma11_t16660.1">
    <property type="protein sequence ID" value="Ma11_p16660.1"/>
    <property type="gene ID" value="Ma11_g16660"/>
</dbReference>
<evidence type="ECO:0000313" key="2">
    <source>
        <dbReference type="Proteomes" id="UP000012960"/>
    </source>
</evidence>
<protein>
    <submittedName>
        <fullName evidence="1">Uncharacterized protein</fullName>
    </submittedName>
</protein>
<dbReference type="Proteomes" id="UP000012960">
    <property type="component" value="Unplaced"/>
</dbReference>
<sequence>MESDTSTGTELAFGTRFPQVSAPQISLRPLLEQVVDVSRNPPPSSLRRSLLFLRRSSVQQEAGDTAEENGKETELRARKKSCSQWARKMAPCWISCRRFIQEVGLSPPLHKRYANKKVIFSTSNDLKEFIYIYHLHIFRG</sequence>
<organism evidence="1 2">
    <name type="scientific">Musa acuminata subsp. malaccensis</name>
    <name type="common">Wild banana</name>
    <name type="synonym">Musa malaccensis</name>
    <dbReference type="NCBI Taxonomy" id="214687"/>
    <lineage>
        <taxon>Eukaryota</taxon>
        <taxon>Viridiplantae</taxon>
        <taxon>Streptophyta</taxon>
        <taxon>Embryophyta</taxon>
        <taxon>Tracheophyta</taxon>
        <taxon>Spermatophyta</taxon>
        <taxon>Magnoliopsida</taxon>
        <taxon>Liliopsida</taxon>
        <taxon>Zingiberales</taxon>
        <taxon>Musaceae</taxon>
        <taxon>Musa</taxon>
    </lineage>
</organism>
<keyword evidence="2" id="KW-1185">Reference proteome</keyword>